<protein>
    <submittedName>
        <fullName evidence="1">Uncharacterized protein</fullName>
    </submittedName>
</protein>
<evidence type="ECO:0000313" key="2">
    <source>
        <dbReference type="Proteomes" id="UP000275910"/>
    </source>
</evidence>
<dbReference type="Proteomes" id="UP000275910">
    <property type="component" value="Unassembled WGS sequence"/>
</dbReference>
<name>A0A3N2RPI0_LYSEN</name>
<reference evidence="1 2" key="1">
    <citation type="submission" date="2018-10" db="EMBL/GenBank/DDBJ databases">
        <title>The genome of Lysobacter enzymogenes OH11.</title>
        <authorList>
            <person name="Liu F."/>
            <person name="Zhao Y."/>
            <person name="Qian G."/>
            <person name="Chen Y."/>
            <person name="Xu H."/>
        </authorList>
    </citation>
    <scope>NUCLEOTIDE SEQUENCE [LARGE SCALE GENOMIC DNA]</scope>
    <source>
        <strain evidence="1 2">OH11</strain>
    </source>
</reference>
<organism evidence="1 2">
    <name type="scientific">Lysobacter enzymogenes</name>
    <dbReference type="NCBI Taxonomy" id="69"/>
    <lineage>
        <taxon>Bacteria</taxon>
        <taxon>Pseudomonadati</taxon>
        <taxon>Pseudomonadota</taxon>
        <taxon>Gammaproteobacteria</taxon>
        <taxon>Lysobacterales</taxon>
        <taxon>Lysobacteraceae</taxon>
        <taxon>Lysobacter</taxon>
    </lineage>
</organism>
<dbReference type="AlphaFoldDB" id="A0A3N2RPI0"/>
<dbReference type="EMBL" id="RCTY01000001">
    <property type="protein sequence ID" value="ROU09370.1"/>
    <property type="molecule type" value="Genomic_DNA"/>
</dbReference>
<evidence type="ECO:0000313" key="1">
    <source>
        <dbReference type="EMBL" id="ROU09370.1"/>
    </source>
</evidence>
<accession>A0A3N2RPI0</accession>
<proteinExistence type="predicted"/>
<gene>
    <name evidence="1" type="ORF">D9T17_00635</name>
</gene>
<comment type="caution">
    <text evidence="1">The sequence shown here is derived from an EMBL/GenBank/DDBJ whole genome shotgun (WGS) entry which is preliminary data.</text>
</comment>
<sequence>MLDEAAERGRILVATCPTASEAEVRFVHKDGANVRVGAFKMDSASYSAIADATAKLWDKKVVSVDLAQERGGTLVVADWNGADFVVSTVPYRSGDEESLGLEYQNAAFVLSTKANGKERLTQVTEGEDKGRYRRESVACQADAKGKFRQSLELTVNAAGRVNGLAYVELTPQDTGAFSSSIDADRADGES</sequence>